<dbReference type="AlphaFoldDB" id="A0A9P0ZTV0"/>
<comment type="caution">
    <text evidence="3">The sequence shown here is derived from an EMBL/GenBank/DDBJ whole genome shotgun (WGS) entry which is preliminary data.</text>
</comment>
<keyword evidence="4" id="KW-1185">Reference proteome</keyword>
<keyword evidence="2" id="KW-0812">Transmembrane</keyword>
<reference evidence="3" key="1">
    <citation type="submission" date="2022-07" db="EMBL/GenBank/DDBJ databases">
        <authorList>
            <person name="Macas J."/>
            <person name="Novak P."/>
            <person name="Neumann P."/>
        </authorList>
    </citation>
    <scope>NUCLEOTIDE SEQUENCE</scope>
</reference>
<name>A0A9P0ZTV0_CUSEU</name>
<protein>
    <submittedName>
        <fullName evidence="3">Uncharacterized protein</fullName>
    </submittedName>
</protein>
<feature type="transmembrane region" description="Helical" evidence="2">
    <location>
        <begin position="12"/>
        <end position="32"/>
    </location>
</feature>
<evidence type="ECO:0000256" key="2">
    <source>
        <dbReference type="SAM" id="Phobius"/>
    </source>
</evidence>
<dbReference type="OrthoDB" id="1298458at2759"/>
<sequence length="96" mass="10498">MSSPYPAGRQWTATAAVWAAVFVIVLIVIPALHGRSRAVAIRIFPPTPVAETELSRTYLRNSRSVPSQGPRDGSNATTSFWESVRRVPSCPDPLHN</sequence>
<keyword evidence="2" id="KW-1133">Transmembrane helix</keyword>
<dbReference type="EMBL" id="CAMAPE010000065">
    <property type="protein sequence ID" value="CAH9114845.1"/>
    <property type="molecule type" value="Genomic_DNA"/>
</dbReference>
<evidence type="ECO:0000256" key="1">
    <source>
        <dbReference type="SAM" id="MobiDB-lite"/>
    </source>
</evidence>
<feature type="region of interest" description="Disordered" evidence="1">
    <location>
        <begin position="60"/>
        <end position="96"/>
    </location>
</feature>
<evidence type="ECO:0000313" key="4">
    <source>
        <dbReference type="Proteomes" id="UP001152484"/>
    </source>
</evidence>
<organism evidence="3 4">
    <name type="scientific">Cuscuta europaea</name>
    <name type="common">European dodder</name>
    <dbReference type="NCBI Taxonomy" id="41803"/>
    <lineage>
        <taxon>Eukaryota</taxon>
        <taxon>Viridiplantae</taxon>
        <taxon>Streptophyta</taxon>
        <taxon>Embryophyta</taxon>
        <taxon>Tracheophyta</taxon>
        <taxon>Spermatophyta</taxon>
        <taxon>Magnoliopsida</taxon>
        <taxon>eudicotyledons</taxon>
        <taxon>Gunneridae</taxon>
        <taxon>Pentapetalae</taxon>
        <taxon>asterids</taxon>
        <taxon>lamiids</taxon>
        <taxon>Solanales</taxon>
        <taxon>Convolvulaceae</taxon>
        <taxon>Cuscuteae</taxon>
        <taxon>Cuscuta</taxon>
        <taxon>Cuscuta subgen. Cuscuta</taxon>
    </lineage>
</organism>
<proteinExistence type="predicted"/>
<keyword evidence="2" id="KW-0472">Membrane</keyword>
<evidence type="ECO:0000313" key="3">
    <source>
        <dbReference type="EMBL" id="CAH9114845.1"/>
    </source>
</evidence>
<gene>
    <name evidence="3" type="ORF">CEURO_LOCUS20551</name>
</gene>
<dbReference type="Proteomes" id="UP001152484">
    <property type="component" value="Unassembled WGS sequence"/>
</dbReference>
<accession>A0A9P0ZTV0</accession>